<gene>
    <name evidence="1" type="ORF">ES288_D09G058200v1</name>
</gene>
<protein>
    <submittedName>
        <fullName evidence="1">Uncharacterized protein</fullName>
    </submittedName>
</protein>
<dbReference type="AlphaFoldDB" id="A0A5D2B8F5"/>
<sequence>MIQDEEAMERFDYIFKNQPMMSEKDFKVESNDNMVMPISIQKTIDALNWNQFCDARSMPEEESVREFYSNLTTPDANEVLVRKKKVPLTSEFINDLFNLPDVEEDEYSSMMTNINCDFLQQVLNVVTNMGS</sequence>
<evidence type="ECO:0000313" key="1">
    <source>
        <dbReference type="EMBL" id="TYG52810.1"/>
    </source>
</evidence>
<reference evidence="1 2" key="1">
    <citation type="submission" date="2019-06" db="EMBL/GenBank/DDBJ databases">
        <title>WGS assembly of Gossypium darwinii.</title>
        <authorList>
            <person name="Chen Z.J."/>
            <person name="Sreedasyam A."/>
            <person name="Ando A."/>
            <person name="Song Q."/>
            <person name="De L."/>
            <person name="Hulse-Kemp A."/>
            <person name="Ding M."/>
            <person name="Ye W."/>
            <person name="Kirkbride R."/>
            <person name="Jenkins J."/>
            <person name="Plott C."/>
            <person name="Lovell J."/>
            <person name="Lin Y.-M."/>
            <person name="Vaughn R."/>
            <person name="Liu B."/>
            <person name="Li W."/>
            <person name="Simpson S."/>
            <person name="Scheffler B."/>
            <person name="Saski C."/>
            <person name="Grover C."/>
            <person name="Hu G."/>
            <person name="Conover J."/>
            <person name="Carlson J."/>
            <person name="Shu S."/>
            <person name="Boston L."/>
            <person name="Williams M."/>
            <person name="Peterson D."/>
            <person name="Mcgee K."/>
            <person name="Jones D."/>
            <person name="Wendel J."/>
            <person name="Stelly D."/>
            <person name="Grimwood J."/>
            <person name="Schmutz J."/>
        </authorList>
    </citation>
    <scope>NUCLEOTIDE SEQUENCE [LARGE SCALE GENOMIC DNA]</scope>
    <source>
        <strain evidence="1">1808015.09</strain>
    </source>
</reference>
<accession>A0A5D2B8F5</accession>
<proteinExistence type="predicted"/>
<organism evidence="1 2">
    <name type="scientific">Gossypium darwinii</name>
    <name type="common">Darwin's cotton</name>
    <name type="synonym">Gossypium barbadense var. darwinii</name>
    <dbReference type="NCBI Taxonomy" id="34276"/>
    <lineage>
        <taxon>Eukaryota</taxon>
        <taxon>Viridiplantae</taxon>
        <taxon>Streptophyta</taxon>
        <taxon>Embryophyta</taxon>
        <taxon>Tracheophyta</taxon>
        <taxon>Spermatophyta</taxon>
        <taxon>Magnoliopsida</taxon>
        <taxon>eudicotyledons</taxon>
        <taxon>Gunneridae</taxon>
        <taxon>Pentapetalae</taxon>
        <taxon>rosids</taxon>
        <taxon>malvids</taxon>
        <taxon>Malvales</taxon>
        <taxon>Malvaceae</taxon>
        <taxon>Malvoideae</taxon>
        <taxon>Gossypium</taxon>
    </lineage>
</organism>
<name>A0A5D2B8F5_GOSDA</name>
<keyword evidence="2" id="KW-1185">Reference proteome</keyword>
<dbReference type="EMBL" id="CM017709">
    <property type="protein sequence ID" value="TYG52810.1"/>
    <property type="molecule type" value="Genomic_DNA"/>
</dbReference>
<dbReference type="Proteomes" id="UP000323506">
    <property type="component" value="Chromosome D09"/>
</dbReference>
<evidence type="ECO:0000313" key="2">
    <source>
        <dbReference type="Proteomes" id="UP000323506"/>
    </source>
</evidence>